<name>A0A5R9GFF4_9BACL</name>
<dbReference type="OrthoDB" id="3540923at2"/>
<sequence>MFQELNDRLAELKGKARQKAAWERREQELAKELERKRHERGQWEEQLRAEQKDVDRLTGLSLGALFYALIGKRDEKLTQEETEVLQAKLKRDEAADTVAELEAELDEAKRRLGEVRFIESDIQAALEEKRRLILASHPGLAAELQQLTDREAEAQANAKELSEAVSAGRAVMNALERAEDRLGSAKNWGTYDMLGGGLISTAVKHGRIDEARSAIHHAQSALRRFQTELADVQRDVSIRIEVGEMLTFADYFFDGFVTDWIVQGRINDSLAQVSNKRAQIARIAAEVESEWRKAEAELQTLRRRRSALIENA</sequence>
<organism evidence="2 3">
    <name type="scientific">Paenibacillus antri</name>
    <dbReference type="NCBI Taxonomy" id="2582848"/>
    <lineage>
        <taxon>Bacteria</taxon>
        <taxon>Bacillati</taxon>
        <taxon>Bacillota</taxon>
        <taxon>Bacilli</taxon>
        <taxon>Bacillales</taxon>
        <taxon>Paenibacillaceae</taxon>
        <taxon>Paenibacillus</taxon>
    </lineage>
</organism>
<reference evidence="2 3" key="1">
    <citation type="submission" date="2019-05" db="EMBL/GenBank/DDBJ databases">
        <authorList>
            <person name="Narsing Rao M.P."/>
            <person name="Li W.J."/>
        </authorList>
    </citation>
    <scope>NUCLEOTIDE SEQUENCE [LARGE SCALE GENOMIC DNA]</scope>
    <source>
        <strain evidence="2 3">SYSU_K30003</strain>
    </source>
</reference>
<dbReference type="EMBL" id="VCIW01000009">
    <property type="protein sequence ID" value="TLS51413.1"/>
    <property type="molecule type" value="Genomic_DNA"/>
</dbReference>
<protein>
    <submittedName>
        <fullName evidence="2">Uncharacterized protein</fullName>
    </submittedName>
</protein>
<dbReference type="AlphaFoldDB" id="A0A5R9GFF4"/>
<dbReference type="RefSeq" id="WP_138195025.1">
    <property type="nucleotide sequence ID" value="NZ_VCIW01000009.1"/>
</dbReference>
<gene>
    <name evidence="2" type="ORF">FE782_14980</name>
</gene>
<keyword evidence="1" id="KW-0175">Coiled coil</keyword>
<feature type="coiled-coil region" evidence="1">
    <location>
        <begin position="84"/>
        <end position="118"/>
    </location>
</feature>
<keyword evidence="3" id="KW-1185">Reference proteome</keyword>
<dbReference type="Proteomes" id="UP000309676">
    <property type="component" value="Unassembled WGS sequence"/>
</dbReference>
<evidence type="ECO:0000313" key="3">
    <source>
        <dbReference type="Proteomes" id="UP000309676"/>
    </source>
</evidence>
<feature type="coiled-coil region" evidence="1">
    <location>
        <begin position="208"/>
        <end position="235"/>
    </location>
</feature>
<feature type="coiled-coil region" evidence="1">
    <location>
        <begin position="19"/>
        <end position="53"/>
    </location>
</feature>
<proteinExistence type="predicted"/>
<feature type="coiled-coil region" evidence="1">
    <location>
        <begin position="284"/>
        <end position="311"/>
    </location>
</feature>
<accession>A0A5R9GFF4</accession>
<evidence type="ECO:0000256" key="1">
    <source>
        <dbReference type="SAM" id="Coils"/>
    </source>
</evidence>
<evidence type="ECO:0000313" key="2">
    <source>
        <dbReference type="EMBL" id="TLS51413.1"/>
    </source>
</evidence>
<comment type="caution">
    <text evidence="2">The sequence shown here is derived from an EMBL/GenBank/DDBJ whole genome shotgun (WGS) entry which is preliminary data.</text>
</comment>